<dbReference type="InterPro" id="IPR050498">
    <property type="entry name" value="Ycf3"/>
</dbReference>
<dbReference type="SMART" id="SM00028">
    <property type="entry name" value="TPR"/>
    <property type="match status" value="7"/>
</dbReference>
<keyword evidence="5" id="KW-1185">Reference proteome</keyword>
<dbReference type="SUPFAM" id="SSF48452">
    <property type="entry name" value="TPR-like"/>
    <property type="match status" value="2"/>
</dbReference>
<evidence type="ECO:0000256" key="2">
    <source>
        <dbReference type="ARBA" id="ARBA00022803"/>
    </source>
</evidence>
<feature type="repeat" description="TPR" evidence="3">
    <location>
        <begin position="372"/>
        <end position="405"/>
    </location>
</feature>
<dbReference type="GeneID" id="68097400"/>
<evidence type="ECO:0000256" key="3">
    <source>
        <dbReference type="PROSITE-ProRule" id="PRU00339"/>
    </source>
</evidence>
<keyword evidence="2 3" id="KW-0802">TPR repeat</keyword>
<dbReference type="PANTHER" id="PTHR44858">
    <property type="entry name" value="TETRATRICOPEPTIDE REPEAT PROTEIN 6"/>
    <property type="match status" value="1"/>
</dbReference>
<keyword evidence="1" id="KW-0677">Repeat</keyword>
<dbReference type="PANTHER" id="PTHR44858:SF1">
    <property type="entry name" value="UDP-N-ACETYLGLUCOSAMINE--PEPTIDE N-ACETYLGLUCOSAMINYLTRANSFERASE SPINDLY-RELATED"/>
    <property type="match status" value="1"/>
</dbReference>
<accession>A0AA88GRS7</accession>
<dbReference type="PROSITE" id="PS50005">
    <property type="entry name" value="TPR"/>
    <property type="match status" value="2"/>
</dbReference>
<comment type="caution">
    <text evidence="4">The sequence shown here is derived from an EMBL/GenBank/DDBJ whole genome shotgun (WGS) entry which is preliminary data.</text>
</comment>
<evidence type="ECO:0000256" key="1">
    <source>
        <dbReference type="ARBA" id="ARBA00022737"/>
    </source>
</evidence>
<evidence type="ECO:0000313" key="4">
    <source>
        <dbReference type="EMBL" id="KAG2382978.1"/>
    </source>
</evidence>
<dbReference type="Pfam" id="PF13432">
    <property type="entry name" value="TPR_16"/>
    <property type="match status" value="1"/>
</dbReference>
<sequence>MRVFGCKEFGVCARGVISTTNTSPSFALIKQRAISIPRHYLFSKSFINEVREIKLNNFLKDFKNPEEEMEVDLMKKFKEMESSNPSPSSSLASNVIPKEKKISEQPMEVLLKEGDDCLESKILYRATEIYSECIETYPNEYLPYLQRSKAYLMKGEHAFALKDMDKALEIANSFPTLSLDMKQHIIDIYHNKAVYYFENLKYQDSEKNYNECIKLCQEILKNDPSNLHAKKVLSTSLNNLGFIELENNHVEKAIECLQQSEKVRMSEQALSSNEIELSKIYYNLARALSMNNQVIDAIQYIDKFLKFYPQHYSALILKADCCYRSGDYKKSIETCDQCYALLKSTYDAHESDDGKGPFLTRSEIKSLKKRMSSILLLKGNCYLSLDNIDKAEEAFKQAMASNRSDILPYIELGKIKMTFRQDYEQAIYYLTSGITRFASFDQEIQNFVSFETQITTLFCRAKCFERVKDLYSAIIDYEFILNQVCPSWSTSSTSEKVHIEKESTKNSATNSLELSHSKEFTVSLIIPTLCRAALLNLEVDSRNNMKKALSHLNQAIKIGEKFGEIYVVEPLHHRYHIYLNLYNYLSQQEQQGNSAAASTHLTNATNDLSRIIETLQPLKDQNTIDQDDVNVLNNAYYNRGVLKFKQKEYDEALKDFGHVDLERACSDSTTQEMKRLVARCEYHCGRYFKAISRLLM</sequence>
<gene>
    <name evidence="4" type="ORF">C9374_004945</name>
</gene>
<reference evidence="4 5" key="1">
    <citation type="journal article" date="2018" name="BMC Genomics">
        <title>The genome of Naegleria lovaniensis, the basis for a comparative approach to unravel pathogenicity factors of the human pathogenic amoeba N. fowleri.</title>
        <authorList>
            <person name="Liechti N."/>
            <person name="Schurch N."/>
            <person name="Bruggmann R."/>
            <person name="Wittwer M."/>
        </authorList>
    </citation>
    <scope>NUCLEOTIDE SEQUENCE [LARGE SCALE GENOMIC DNA]</scope>
    <source>
        <strain evidence="4 5">ATCC 30569</strain>
    </source>
</reference>
<dbReference type="Pfam" id="PF13181">
    <property type="entry name" value="TPR_8"/>
    <property type="match status" value="1"/>
</dbReference>
<dbReference type="Proteomes" id="UP000816034">
    <property type="component" value="Unassembled WGS sequence"/>
</dbReference>
<feature type="repeat" description="TPR" evidence="3">
    <location>
        <begin position="278"/>
        <end position="311"/>
    </location>
</feature>
<dbReference type="AlphaFoldDB" id="A0AA88GRS7"/>
<organism evidence="4 5">
    <name type="scientific">Naegleria lovaniensis</name>
    <name type="common">Amoeba</name>
    <dbReference type="NCBI Taxonomy" id="51637"/>
    <lineage>
        <taxon>Eukaryota</taxon>
        <taxon>Discoba</taxon>
        <taxon>Heterolobosea</taxon>
        <taxon>Tetramitia</taxon>
        <taxon>Eutetramitia</taxon>
        <taxon>Vahlkampfiidae</taxon>
        <taxon>Naegleria</taxon>
    </lineage>
</organism>
<dbReference type="InterPro" id="IPR019734">
    <property type="entry name" value="TPR_rpt"/>
</dbReference>
<dbReference type="RefSeq" id="XP_044548657.1">
    <property type="nucleotide sequence ID" value="XM_044694640.1"/>
</dbReference>
<dbReference type="EMBL" id="PYSW02000022">
    <property type="protein sequence ID" value="KAG2382978.1"/>
    <property type="molecule type" value="Genomic_DNA"/>
</dbReference>
<proteinExistence type="predicted"/>
<name>A0AA88GRS7_NAELO</name>
<evidence type="ECO:0000313" key="5">
    <source>
        <dbReference type="Proteomes" id="UP000816034"/>
    </source>
</evidence>
<dbReference type="Gene3D" id="1.25.40.10">
    <property type="entry name" value="Tetratricopeptide repeat domain"/>
    <property type="match status" value="4"/>
</dbReference>
<protein>
    <submittedName>
        <fullName evidence="4">Uncharacterized protein</fullName>
    </submittedName>
</protein>
<dbReference type="InterPro" id="IPR011990">
    <property type="entry name" value="TPR-like_helical_dom_sf"/>
</dbReference>